<reference evidence="2 3" key="1">
    <citation type="journal article" date="2012" name="Appl. Environ. Microbiol.">
        <title>Short-read sequencing for genomic analysis of the brown rot fungus Fibroporia radiculosa.</title>
        <authorList>
            <person name="Tang J.D."/>
            <person name="Perkins A.D."/>
            <person name="Sonstegard T.S."/>
            <person name="Schroeder S.G."/>
            <person name="Burgess S.C."/>
            <person name="Diehl S.V."/>
        </authorList>
    </citation>
    <scope>NUCLEOTIDE SEQUENCE [LARGE SCALE GENOMIC DNA]</scope>
    <source>
        <strain evidence="2 3">TFFH 294</strain>
    </source>
</reference>
<evidence type="ECO:0000313" key="3">
    <source>
        <dbReference type="Proteomes" id="UP000006352"/>
    </source>
</evidence>
<proteinExistence type="predicted"/>
<dbReference type="PROSITE" id="PS50013">
    <property type="entry name" value="CHROMO_2"/>
    <property type="match status" value="1"/>
</dbReference>
<dbReference type="InterPro" id="IPR016197">
    <property type="entry name" value="Chromo-like_dom_sf"/>
</dbReference>
<protein>
    <recommendedName>
        <fullName evidence="1">Chromo domain-containing protein</fullName>
    </recommendedName>
</protein>
<dbReference type="Gene3D" id="2.40.50.40">
    <property type="match status" value="1"/>
</dbReference>
<dbReference type="InterPro" id="IPR023780">
    <property type="entry name" value="Chromo_domain"/>
</dbReference>
<dbReference type="HOGENOM" id="CLU_000384_6_4_1"/>
<dbReference type="Pfam" id="PF00385">
    <property type="entry name" value="Chromo"/>
    <property type="match status" value="1"/>
</dbReference>
<dbReference type="SUPFAM" id="SSF54160">
    <property type="entry name" value="Chromo domain-like"/>
    <property type="match status" value="1"/>
</dbReference>
<dbReference type="InterPro" id="IPR000953">
    <property type="entry name" value="Chromo/chromo_shadow_dom"/>
</dbReference>
<keyword evidence="3" id="KW-1185">Reference proteome</keyword>
<dbReference type="GO" id="GO:0006338">
    <property type="term" value="P:chromatin remodeling"/>
    <property type="evidence" value="ECO:0007669"/>
    <property type="project" value="UniProtKB-ARBA"/>
</dbReference>
<dbReference type="EMBL" id="HE797615">
    <property type="protein sequence ID" value="CCM07020.1"/>
    <property type="molecule type" value="Genomic_DNA"/>
</dbReference>
<dbReference type="AlphaFoldDB" id="J7RVS9"/>
<dbReference type="Proteomes" id="UP000006352">
    <property type="component" value="Unassembled WGS sequence"/>
</dbReference>
<dbReference type="OrthoDB" id="2630497at2759"/>
<dbReference type="CDD" id="cd00024">
    <property type="entry name" value="CD_CSD"/>
    <property type="match status" value="1"/>
</dbReference>
<accession>J7RVS9</accession>
<dbReference type="SMART" id="SM00298">
    <property type="entry name" value="CHROMO"/>
    <property type="match status" value="1"/>
</dbReference>
<dbReference type="STRING" id="599839.J7RVS9"/>
<feature type="domain" description="Chromo" evidence="1">
    <location>
        <begin position="150"/>
        <end position="203"/>
    </location>
</feature>
<name>J7RVS9_9APHY</name>
<evidence type="ECO:0000313" key="2">
    <source>
        <dbReference type="EMBL" id="CCM07020.1"/>
    </source>
</evidence>
<dbReference type="InParanoid" id="J7RVS9"/>
<gene>
    <name evidence="2" type="ORF">FIBRA_09339</name>
</gene>
<dbReference type="RefSeq" id="XP_012177041.1">
    <property type="nucleotide sequence ID" value="XM_012321651.1"/>
</dbReference>
<dbReference type="GeneID" id="24101920"/>
<dbReference type="Pfam" id="PF24626">
    <property type="entry name" value="SH3_Tf2-1"/>
    <property type="match status" value="1"/>
</dbReference>
<dbReference type="InterPro" id="IPR056924">
    <property type="entry name" value="SH3_Tf2-1"/>
</dbReference>
<sequence>MSPFQVLMGYQPQHNILTVRTADALDIASRLIQLAHLCMEIQSSIRLAEETVKKQNKDKFVKYTPGQKVWLEATNLKGLHPKAKLGLKQYGPFTIDQKLSSVVYCLKLPPKWKIHPVFHAGLLYPYLETTMHEKNYLRPPLELIKNQEEFEIERIIDSKTAGKQTLYWVRWKGYLTLDDSWLPKTELSHAKDALADFLQPNKE</sequence>
<evidence type="ECO:0000259" key="1">
    <source>
        <dbReference type="PROSITE" id="PS50013"/>
    </source>
</evidence>
<organism evidence="2 3">
    <name type="scientific">Fibroporia radiculosa</name>
    <dbReference type="NCBI Taxonomy" id="599839"/>
    <lineage>
        <taxon>Eukaryota</taxon>
        <taxon>Fungi</taxon>
        <taxon>Dikarya</taxon>
        <taxon>Basidiomycota</taxon>
        <taxon>Agaricomycotina</taxon>
        <taxon>Agaricomycetes</taxon>
        <taxon>Polyporales</taxon>
        <taxon>Fibroporiaceae</taxon>
        <taxon>Fibroporia</taxon>
    </lineage>
</organism>